<feature type="compositionally biased region" description="Polar residues" evidence="6">
    <location>
        <begin position="397"/>
        <end position="412"/>
    </location>
</feature>
<proteinExistence type="predicted"/>
<dbReference type="SMART" id="SM00360">
    <property type="entry name" value="RRM"/>
    <property type="match status" value="1"/>
</dbReference>
<keyword evidence="1" id="KW-0479">Metal-binding</keyword>
<dbReference type="InterPro" id="IPR001841">
    <property type="entry name" value="Znf_RING"/>
</dbReference>
<dbReference type="EMBL" id="KI925465">
    <property type="protein sequence ID" value="ETW75930.1"/>
    <property type="molecule type" value="Genomic_DNA"/>
</dbReference>
<dbReference type="STRING" id="747525.W4JS49"/>
<dbReference type="GO" id="GO:0008270">
    <property type="term" value="F:zinc ion binding"/>
    <property type="evidence" value="ECO:0007669"/>
    <property type="project" value="UniProtKB-KW"/>
</dbReference>
<feature type="domain" description="RING-type" evidence="7">
    <location>
        <begin position="336"/>
        <end position="379"/>
    </location>
</feature>
<organism evidence="9 10">
    <name type="scientific">Heterobasidion irregulare (strain TC 32-1)</name>
    <dbReference type="NCBI Taxonomy" id="747525"/>
    <lineage>
        <taxon>Eukaryota</taxon>
        <taxon>Fungi</taxon>
        <taxon>Dikarya</taxon>
        <taxon>Basidiomycota</taxon>
        <taxon>Agaricomycotina</taxon>
        <taxon>Agaricomycetes</taxon>
        <taxon>Russulales</taxon>
        <taxon>Bondarzewiaceae</taxon>
        <taxon>Heterobasidion</taxon>
        <taxon>Heterobasidion annosum species complex</taxon>
    </lineage>
</organism>
<evidence type="ECO:0000256" key="5">
    <source>
        <dbReference type="PROSITE-ProRule" id="PRU00176"/>
    </source>
</evidence>
<feature type="region of interest" description="Disordered" evidence="6">
    <location>
        <begin position="1"/>
        <end position="53"/>
    </location>
</feature>
<dbReference type="RefSeq" id="XP_009552166.1">
    <property type="nucleotide sequence ID" value="XM_009553871.1"/>
</dbReference>
<evidence type="ECO:0000256" key="2">
    <source>
        <dbReference type="ARBA" id="ARBA00022771"/>
    </source>
</evidence>
<evidence type="ECO:0000256" key="4">
    <source>
        <dbReference type="PROSITE-ProRule" id="PRU00175"/>
    </source>
</evidence>
<dbReference type="SUPFAM" id="SSF57850">
    <property type="entry name" value="RING/U-box"/>
    <property type="match status" value="1"/>
</dbReference>
<dbReference type="eggNOG" id="ENOG502S7ER">
    <property type="taxonomic scope" value="Eukaryota"/>
</dbReference>
<feature type="region of interest" description="Disordered" evidence="6">
    <location>
        <begin position="197"/>
        <end position="244"/>
    </location>
</feature>
<dbReference type="PROSITE" id="PS50089">
    <property type="entry name" value="ZF_RING_2"/>
    <property type="match status" value="1"/>
</dbReference>
<gene>
    <name evidence="9" type="ORF">HETIRDRAFT_390355</name>
</gene>
<keyword evidence="2 4" id="KW-0863">Zinc-finger</keyword>
<feature type="compositionally biased region" description="Polar residues" evidence="6">
    <location>
        <begin position="1"/>
        <end position="15"/>
    </location>
</feature>
<accession>W4JS49</accession>
<reference evidence="9 10" key="1">
    <citation type="journal article" date="2012" name="New Phytol.">
        <title>Insight into trade-off between wood decay and parasitism from the genome of a fungal forest pathogen.</title>
        <authorList>
            <person name="Olson A."/>
            <person name="Aerts A."/>
            <person name="Asiegbu F."/>
            <person name="Belbahri L."/>
            <person name="Bouzid O."/>
            <person name="Broberg A."/>
            <person name="Canback B."/>
            <person name="Coutinho P.M."/>
            <person name="Cullen D."/>
            <person name="Dalman K."/>
            <person name="Deflorio G."/>
            <person name="van Diepen L.T."/>
            <person name="Dunand C."/>
            <person name="Duplessis S."/>
            <person name="Durling M."/>
            <person name="Gonthier P."/>
            <person name="Grimwood J."/>
            <person name="Fossdal C.G."/>
            <person name="Hansson D."/>
            <person name="Henrissat B."/>
            <person name="Hietala A."/>
            <person name="Himmelstrand K."/>
            <person name="Hoffmeister D."/>
            <person name="Hogberg N."/>
            <person name="James T.Y."/>
            <person name="Karlsson M."/>
            <person name="Kohler A."/>
            <person name="Kues U."/>
            <person name="Lee Y.H."/>
            <person name="Lin Y.C."/>
            <person name="Lind M."/>
            <person name="Lindquist E."/>
            <person name="Lombard V."/>
            <person name="Lucas S."/>
            <person name="Lunden K."/>
            <person name="Morin E."/>
            <person name="Murat C."/>
            <person name="Park J."/>
            <person name="Raffaello T."/>
            <person name="Rouze P."/>
            <person name="Salamov A."/>
            <person name="Schmutz J."/>
            <person name="Solheim H."/>
            <person name="Stahlberg J."/>
            <person name="Velez H."/>
            <person name="de Vries R.P."/>
            <person name="Wiebenga A."/>
            <person name="Woodward S."/>
            <person name="Yakovlev I."/>
            <person name="Garbelotto M."/>
            <person name="Martin F."/>
            <person name="Grigoriev I.V."/>
            <person name="Stenlid J."/>
        </authorList>
    </citation>
    <scope>NUCLEOTIDE SEQUENCE [LARGE SCALE GENOMIC DNA]</scope>
    <source>
        <strain evidence="9 10">TC 32-1</strain>
    </source>
</reference>
<evidence type="ECO:0000313" key="9">
    <source>
        <dbReference type="EMBL" id="ETW75930.1"/>
    </source>
</evidence>
<sequence>MMPITTTPNKHSFYTPNVPASAPATPAYTRSAKSNTDGPPPVTPQRIPRAHRHQHHLQNYFSNSPSTPASTLSTPYTPLSLRNVWSNDSSALTTPVSVASSKRTGLSVSPESSANGFGGDAGRGEIANDWRSRAGENGIRVASVNGSKDEGAYMRLILVSLNTRADPASEPPIPRLSQRLILLSIAQMVTLLPPPFFSTQRRPRSQTLAHQSQLPLSPQVQSQPHTPGRRTLAALNTPPPLASNVNRLKAKGSLTDPAYPRRRQPFGQTRTDLFDIDENDPYPTMFSPIQRLAIPLALNGPFDRNGFDDMTFPRIPAPALYPFERPNDPLKTDDSCSVCGQTSSSLAVLDPCSHVLCSACLTSALNIVGEKDMECAVCKIGVAAFHLRSSGAKGASPPNTAHGASQHSNFGTNDADGPFGHFNFFNVPETASPHGFGGVRHTPARPGELPVLRIDNVPWDITPPAIVAWLRHPVRRVHVLLDRKGKTFSHAFVEMVDEEAARQALRTAQNSVLGKGKRARGVTVTRSGQEELMKALFPSWQGRFDGVHPSLAGLSNEQIYAVLENGLISDSELKALLHLIQSPDSHFLKVPSLPFHSLISILSKFPANQDGRIYSGSSKEILFEITITALQILILRNTDESTACDPGLLAQLSQAAVACQAFSREQIANLASLANTSQHLLLPRSPASSISALSSHTPDHLSQRHPNISRASVQAQSNQALQRGPFDVLAREFGVDSHLSTKNASMSILQPSLDQGSPSKAFFSLSVWTLFKYRSPSLLALSCFMLSLLSSSLSIMLLFSCLLGFIGRFGGCFCVLLL</sequence>
<dbReference type="Gene3D" id="3.30.40.10">
    <property type="entry name" value="Zinc/RING finger domain, C3HC4 (zinc finger)"/>
    <property type="match status" value="1"/>
</dbReference>
<evidence type="ECO:0000313" key="10">
    <source>
        <dbReference type="Proteomes" id="UP000030671"/>
    </source>
</evidence>
<feature type="compositionally biased region" description="Polar residues" evidence="6">
    <location>
        <begin position="197"/>
        <end position="210"/>
    </location>
</feature>
<protein>
    <recommendedName>
        <fullName evidence="11">RING-type domain-containing protein</fullName>
    </recommendedName>
</protein>
<evidence type="ECO:0000259" key="7">
    <source>
        <dbReference type="PROSITE" id="PS50089"/>
    </source>
</evidence>
<dbReference type="InterPro" id="IPR017907">
    <property type="entry name" value="Znf_RING_CS"/>
</dbReference>
<dbReference type="KEGG" id="hir:HETIRDRAFT_390355"/>
<evidence type="ECO:0008006" key="11">
    <source>
        <dbReference type="Google" id="ProtNLM"/>
    </source>
</evidence>
<feature type="domain" description="RRM" evidence="8">
    <location>
        <begin position="450"/>
        <end position="529"/>
    </location>
</feature>
<name>W4JS49_HETIT</name>
<feature type="compositionally biased region" description="Low complexity" evidence="6">
    <location>
        <begin position="211"/>
        <end position="224"/>
    </location>
</feature>
<keyword evidence="10" id="KW-1185">Reference proteome</keyword>
<dbReference type="InterPro" id="IPR012677">
    <property type="entry name" value="Nucleotide-bd_a/b_plait_sf"/>
</dbReference>
<dbReference type="InterPro" id="IPR035979">
    <property type="entry name" value="RBD_domain_sf"/>
</dbReference>
<dbReference type="InterPro" id="IPR018957">
    <property type="entry name" value="Znf_C3HC4_RING-type"/>
</dbReference>
<dbReference type="InParanoid" id="W4JS49"/>
<dbReference type="GO" id="GO:0003723">
    <property type="term" value="F:RNA binding"/>
    <property type="evidence" value="ECO:0007669"/>
    <property type="project" value="UniProtKB-UniRule"/>
</dbReference>
<dbReference type="HOGENOM" id="CLU_010144_0_0_1"/>
<keyword evidence="5" id="KW-0694">RNA-binding</keyword>
<evidence type="ECO:0000259" key="8">
    <source>
        <dbReference type="PROSITE" id="PS50102"/>
    </source>
</evidence>
<dbReference type="Pfam" id="PF00097">
    <property type="entry name" value="zf-C3HC4"/>
    <property type="match status" value="1"/>
</dbReference>
<dbReference type="InterPro" id="IPR013083">
    <property type="entry name" value="Znf_RING/FYVE/PHD"/>
</dbReference>
<dbReference type="PROSITE" id="PS50102">
    <property type="entry name" value="RRM"/>
    <property type="match status" value="1"/>
</dbReference>
<evidence type="ECO:0000256" key="1">
    <source>
        <dbReference type="ARBA" id="ARBA00022723"/>
    </source>
</evidence>
<dbReference type="PROSITE" id="PS00518">
    <property type="entry name" value="ZF_RING_1"/>
    <property type="match status" value="1"/>
</dbReference>
<feature type="region of interest" description="Disordered" evidence="6">
    <location>
        <begin position="393"/>
        <end position="412"/>
    </location>
</feature>
<dbReference type="GeneID" id="20672448"/>
<dbReference type="InterPro" id="IPR000504">
    <property type="entry name" value="RRM_dom"/>
</dbReference>
<evidence type="ECO:0000256" key="6">
    <source>
        <dbReference type="SAM" id="MobiDB-lite"/>
    </source>
</evidence>
<dbReference type="SUPFAM" id="SSF54928">
    <property type="entry name" value="RNA-binding domain, RBD"/>
    <property type="match status" value="1"/>
</dbReference>
<evidence type="ECO:0000256" key="3">
    <source>
        <dbReference type="ARBA" id="ARBA00022833"/>
    </source>
</evidence>
<dbReference type="OrthoDB" id="336240at2759"/>
<dbReference type="Proteomes" id="UP000030671">
    <property type="component" value="Unassembled WGS sequence"/>
</dbReference>
<dbReference type="AlphaFoldDB" id="W4JS49"/>
<dbReference type="SMART" id="SM00184">
    <property type="entry name" value="RING"/>
    <property type="match status" value="1"/>
</dbReference>
<dbReference type="Gene3D" id="3.30.70.330">
    <property type="match status" value="1"/>
</dbReference>
<keyword evidence="3" id="KW-0862">Zinc</keyword>